<keyword evidence="4" id="KW-0560">Oxidoreductase</keyword>
<dbReference type="InterPro" id="IPR023753">
    <property type="entry name" value="FAD/NAD-binding_dom"/>
</dbReference>
<protein>
    <submittedName>
        <fullName evidence="6">FAD-dependent oxidoreductase</fullName>
    </submittedName>
</protein>
<evidence type="ECO:0000256" key="4">
    <source>
        <dbReference type="ARBA" id="ARBA00023002"/>
    </source>
</evidence>
<dbReference type="GO" id="GO:0016491">
    <property type="term" value="F:oxidoreductase activity"/>
    <property type="evidence" value="ECO:0007669"/>
    <property type="project" value="UniProtKB-KW"/>
</dbReference>
<keyword evidence="2" id="KW-0285">Flavoprotein</keyword>
<dbReference type="PRINTS" id="PR00368">
    <property type="entry name" value="FADPNR"/>
</dbReference>
<evidence type="ECO:0000256" key="1">
    <source>
        <dbReference type="ARBA" id="ARBA00001917"/>
    </source>
</evidence>
<keyword evidence="3" id="KW-0288">FMN</keyword>
<dbReference type="Gene3D" id="3.40.50.720">
    <property type="entry name" value="NAD(P)-binding Rossmann-like Domain"/>
    <property type="match status" value="1"/>
</dbReference>
<feature type="domain" description="FAD/NAD(P)-binding" evidence="5">
    <location>
        <begin position="45"/>
        <end position="188"/>
    </location>
</feature>
<proteinExistence type="predicted"/>
<dbReference type="Proteomes" id="UP000434223">
    <property type="component" value="Unassembled WGS sequence"/>
</dbReference>
<dbReference type="InterPro" id="IPR036188">
    <property type="entry name" value="FAD/NAD-bd_sf"/>
</dbReference>
<comment type="cofactor">
    <cofactor evidence="1">
        <name>FMN</name>
        <dbReference type="ChEBI" id="CHEBI:58210"/>
    </cofactor>
</comment>
<organism evidence="6 7">
    <name type="scientific">Hungatella hathewayi</name>
    <dbReference type="NCBI Taxonomy" id="154046"/>
    <lineage>
        <taxon>Bacteria</taxon>
        <taxon>Bacillati</taxon>
        <taxon>Bacillota</taxon>
        <taxon>Clostridia</taxon>
        <taxon>Lachnospirales</taxon>
        <taxon>Lachnospiraceae</taxon>
        <taxon>Hungatella</taxon>
    </lineage>
</organism>
<dbReference type="Pfam" id="PF07992">
    <property type="entry name" value="Pyr_redox_2"/>
    <property type="match status" value="1"/>
</dbReference>
<dbReference type="PANTHER" id="PTHR42917:SF2">
    <property type="entry name" value="2,4-DIENOYL-COA REDUCTASE [(2E)-ENOYL-COA-PRODUCING]"/>
    <property type="match status" value="1"/>
</dbReference>
<reference evidence="6 7" key="1">
    <citation type="submission" date="2019-09" db="EMBL/GenBank/DDBJ databases">
        <title>Draft genome sequencing of Hungatella hathewayi 123Y-2.</title>
        <authorList>
            <person name="Lv Q."/>
            <person name="Li S."/>
        </authorList>
    </citation>
    <scope>NUCLEOTIDE SEQUENCE [LARGE SCALE GENOMIC DNA]</scope>
    <source>
        <strain evidence="6 7">123Y-2</strain>
    </source>
</reference>
<evidence type="ECO:0000256" key="2">
    <source>
        <dbReference type="ARBA" id="ARBA00022630"/>
    </source>
</evidence>
<evidence type="ECO:0000313" key="6">
    <source>
        <dbReference type="EMBL" id="MUB63730.1"/>
    </source>
</evidence>
<dbReference type="PANTHER" id="PTHR42917">
    <property type="entry name" value="2,4-DIENOYL-COA REDUCTASE"/>
    <property type="match status" value="1"/>
</dbReference>
<evidence type="ECO:0000313" key="7">
    <source>
        <dbReference type="Proteomes" id="UP000434223"/>
    </source>
</evidence>
<dbReference type="InterPro" id="IPR051793">
    <property type="entry name" value="NADH:flavin_oxidoreductase"/>
</dbReference>
<dbReference type="SUPFAM" id="SSF51905">
    <property type="entry name" value="FAD/NAD(P)-binding domain"/>
    <property type="match status" value="1"/>
</dbReference>
<dbReference type="Gene3D" id="3.50.50.60">
    <property type="entry name" value="FAD/NAD(P)-binding domain"/>
    <property type="match status" value="1"/>
</dbReference>
<dbReference type="EMBL" id="WNME01000006">
    <property type="protein sequence ID" value="MUB63730.1"/>
    <property type="molecule type" value="Genomic_DNA"/>
</dbReference>
<accession>A0AAW9WF23</accession>
<evidence type="ECO:0000259" key="5">
    <source>
        <dbReference type="Pfam" id="PF07992"/>
    </source>
</evidence>
<comment type="caution">
    <text evidence="6">The sequence shown here is derived from an EMBL/GenBank/DDBJ whole genome shotgun (WGS) entry which is preliminary data.</text>
</comment>
<dbReference type="PRINTS" id="PR00411">
    <property type="entry name" value="PNDRDTASEI"/>
</dbReference>
<gene>
    <name evidence="6" type="ORF">GNE07_11760</name>
</gene>
<sequence>MRRSCLYIPLRFHSAENAYVKQVPRRCSGFPPLFFFFLVRSLELYEAVVCATGSEPVIPQVPGIDKPIAIDALTAIDHEEKLGKRIVIIGGGLIGSETALDLEEKGHDVTLVEMLPQIMNGVATTDFLAYSERIEKTNMQIMTNTRLIAVKDHGVTVQGPHDFEKLDADTVVLAIGLRAKQELYHELKERGKEVYLVGDAVKAGKIFDAFHTAYRTALKI</sequence>
<dbReference type="AlphaFoldDB" id="A0AAW9WF23"/>
<name>A0AAW9WF23_9FIRM</name>
<evidence type="ECO:0000256" key="3">
    <source>
        <dbReference type="ARBA" id="ARBA00022643"/>
    </source>
</evidence>